<accession>A0A8S5SPS2</accession>
<evidence type="ECO:0000313" key="1">
    <source>
        <dbReference type="EMBL" id="DAF53044.1"/>
    </source>
</evidence>
<name>A0A8S5SPS2_9CAUD</name>
<dbReference type="EMBL" id="BK032646">
    <property type="protein sequence ID" value="DAF53044.1"/>
    <property type="molecule type" value="Genomic_DNA"/>
</dbReference>
<sequence>MTFRTGPVGGWNGCPDPRIVAGLTRGEGHGARLTMGAVSSSSSYTLKDCHYGPSPLRWERRPRRLNARLIGCRARIRRREPTNRPSTLRRAPKG</sequence>
<organism evidence="1">
    <name type="scientific">Siphoviridae sp. ctJyX12</name>
    <dbReference type="NCBI Taxonomy" id="2827840"/>
    <lineage>
        <taxon>Viruses</taxon>
        <taxon>Duplodnaviria</taxon>
        <taxon>Heunggongvirae</taxon>
        <taxon>Uroviricota</taxon>
        <taxon>Caudoviricetes</taxon>
    </lineage>
</organism>
<proteinExistence type="predicted"/>
<protein>
    <submittedName>
        <fullName evidence="1">Uncharacterized protein</fullName>
    </submittedName>
</protein>
<reference evidence="1" key="1">
    <citation type="journal article" date="2021" name="Proc. Natl. Acad. Sci. U.S.A.">
        <title>A Catalog of Tens of Thousands of Viruses from Human Metagenomes Reveals Hidden Associations with Chronic Diseases.</title>
        <authorList>
            <person name="Tisza M.J."/>
            <person name="Buck C.B."/>
        </authorList>
    </citation>
    <scope>NUCLEOTIDE SEQUENCE</scope>
    <source>
        <strain evidence="1">CtJyX12</strain>
    </source>
</reference>